<gene>
    <name evidence="1" type="ORF">GX51_04925</name>
</gene>
<proteinExistence type="predicted"/>
<dbReference type="AlphaFoldDB" id="A0A2B7WZK1"/>
<dbReference type="Proteomes" id="UP000224080">
    <property type="component" value="Unassembled WGS sequence"/>
</dbReference>
<evidence type="ECO:0000313" key="2">
    <source>
        <dbReference type="Proteomes" id="UP000224080"/>
    </source>
</evidence>
<protein>
    <submittedName>
        <fullName evidence="1">Uncharacterized protein</fullName>
    </submittedName>
</protein>
<comment type="caution">
    <text evidence="1">The sequence shown here is derived from an EMBL/GenBank/DDBJ whole genome shotgun (WGS) entry which is preliminary data.</text>
</comment>
<name>A0A2B7WZK1_9EURO</name>
<dbReference type="EMBL" id="PDNC01000065">
    <property type="protein sequence ID" value="PGH01993.1"/>
    <property type="molecule type" value="Genomic_DNA"/>
</dbReference>
<reference evidence="1 2" key="1">
    <citation type="submission" date="2017-10" db="EMBL/GenBank/DDBJ databases">
        <title>Comparative genomics in systemic dimorphic fungi from Ajellomycetaceae.</title>
        <authorList>
            <person name="Munoz J.F."/>
            <person name="Mcewen J.G."/>
            <person name="Clay O.K."/>
            <person name="Cuomo C.A."/>
        </authorList>
    </citation>
    <scope>NUCLEOTIDE SEQUENCE [LARGE SCALE GENOMIC DNA]</scope>
    <source>
        <strain evidence="1 2">UAMH130</strain>
    </source>
</reference>
<sequence length="83" mass="9444">MYWWYGTGLPLRERDNLGSNQRKSVTERLKEPVALNWFGLSGQQFACKLHEGKCGMYGTVSQGEYLRTFPDSTQSKVPLRTAA</sequence>
<accession>A0A2B7WZK1</accession>
<organism evidence="1 2">
    <name type="scientific">Blastomyces parvus</name>
    <dbReference type="NCBI Taxonomy" id="2060905"/>
    <lineage>
        <taxon>Eukaryota</taxon>
        <taxon>Fungi</taxon>
        <taxon>Dikarya</taxon>
        <taxon>Ascomycota</taxon>
        <taxon>Pezizomycotina</taxon>
        <taxon>Eurotiomycetes</taxon>
        <taxon>Eurotiomycetidae</taxon>
        <taxon>Onygenales</taxon>
        <taxon>Ajellomycetaceae</taxon>
        <taxon>Blastomyces</taxon>
    </lineage>
</organism>
<evidence type="ECO:0000313" key="1">
    <source>
        <dbReference type="EMBL" id="PGH01993.1"/>
    </source>
</evidence>
<keyword evidence="2" id="KW-1185">Reference proteome</keyword>